<dbReference type="PATRIC" id="fig|883158.3.peg.234"/>
<dbReference type="EMBL" id="AGWK01000006">
    <property type="protein sequence ID" value="EHO74572.1"/>
    <property type="molecule type" value="Genomic_DNA"/>
</dbReference>
<dbReference type="AlphaFoldDB" id="H1PZY8"/>
<keyword evidence="5" id="KW-1185">Reference proteome</keyword>
<feature type="compositionally biased region" description="Polar residues" evidence="1">
    <location>
        <begin position="227"/>
        <end position="260"/>
    </location>
</feature>
<evidence type="ECO:0000256" key="2">
    <source>
        <dbReference type="SAM" id="Phobius"/>
    </source>
</evidence>
<dbReference type="eggNOG" id="COG2815">
    <property type="taxonomic scope" value="Bacteria"/>
</dbReference>
<gene>
    <name evidence="4" type="ORF">HMPREF9140_00226</name>
</gene>
<dbReference type="SMART" id="SM00740">
    <property type="entry name" value="PASTA"/>
    <property type="match status" value="2"/>
</dbReference>
<feature type="transmembrane region" description="Helical" evidence="2">
    <location>
        <begin position="15"/>
        <end position="37"/>
    </location>
</feature>
<proteinExistence type="predicted"/>
<accession>H1PZY8</accession>
<protein>
    <recommendedName>
        <fullName evidence="3">PASTA domain-containing protein</fullName>
    </recommendedName>
</protein>
<evidence type="ECO:0000259" key="3">
    <source>
        <dbReference type="PROSITE" id="PS51178"/>
    </source>
</evidence>
<feature type="compositionally biased region" description="Acidic residues" evidence="1">
    <location>
        <begin position="206"/>
        <end position="226"/>
    </location>
</feature>
<feature type="region of interest" description="Disordered" evidence="1">
    <location>
        <begin position="206"/>
        <end position="260"/>
    </location>
</feature>
<evidence type="ECO:0000313" key="5">
    <source>
        <dbReference type="Proteomes" id="UP000016023"/>
    </source>
</evidence>
<evidence type="ECO:0000313" key="4">
    <source>
        <dbReference type="EMBL" id="EHO74572.1"/>
    </source>
</evidence>
<dbReference type="Gene3D" id="3.30.10.20">
    <property type="match status" value="1"/>
</dbReference>
<sequence>MTSKEFLPKFFSTYIWGNVLAGSILIILLSLGVRYGIDIYTHHGESIVVPNVIHKSFGEATKIMNRVGLTIQVTDTGYVKNLPPDCILEQSPAGEKRVKSTHVIYVTINSASPPTLPMPDLIDNSSLREAQARLSSMGFKVGEPEYIPGEKDWIYGIIVNGKHVQAGDRISTEAVVVLQVGDGTRSVSDPAMTNTSKGLEYEEEEVEEPIYEDEYEMVEVPVDENGNEITPNKPSSQDGPSTPKSQNALPPDPSSNKPTE</sequence>
<evidence type="ECO:0000256" key="1">
    <source>
        <dbReference type="SAM" id="MobiDB-lite"/>
    </source>
</evidence>
<feature type="domain" description="PASTA" evidence="3">
    <location>
        <begin position="112"/>
        <end position="182"/>
    </location>
</feature>
<dbReference type="Pfam" id="PF03793">
    <property type="entry name" value="PASTA"/>
    <property type="match status" value="1"/>
</dbReference>
<dbReference type="InterPro" id="IPR005543">
    <property type="entry name" value="PASTA_dom"/>
</dbReference>
<keyword evidence="2" id="KW-0472">Membrane</keyword>
<dbReference type="PROSITE" id="PS51178">
    <property type="entry name" value="PASTA"/>
    <property type="match status" value="2"/>
</dbReference>
<organism evidence="4 5">
    <name type="scientific">Prevotella micans F0438</name>
    <dbReference type="NCBI Taxonomy" id="883158"/>
    <lineage>
        <taxon>Bacteria</taxon>
        <taxon>Pseudomonadati</taxon>
        <taxon>Bacteroidota</taxon>
        <taxon>Bacteroidia</taxon>
        <taxon>Bacteroidales</taxon>
        <taxon>Prevotellaceae</taxon>
        <taxon>Prevotella</taxon>
    </lineage>
</organism>
<dbReference type="SUPFAM" id="SSF54184">
    <property type="entry name" value="Penicillin-binding protein 2x (pbp-2x), c-terminal domain"/>
    <property type="match status" value="1"/>
</dbReference>
<dbReference type="STRING" id="883158.HMPREF9140_00226"/>
<dbReference type="RefSeq" id="WP_006951153.1">
    <property type="nucleotide sequence ID" value="NZ_JH594521.1"/>
</dbReference>
<dbReference type="HOGENOM" id="CLU_061566_3_0_10"/>
<name>H1PZY8_9BACT</name>
<comment type="caution">
    <text evidence="4">The sequence shown here is derived from an EMBL/GenBank/DDBJ whole genome shotgun (WGS) entry which is preliminary data.</text>
</comment>
<feature type="domain" description="PASTA" evidence="3">
    <location>
        <begin position="44"/>
        <end position="110"/>
    </location>
</feature>
<keyword evidence="2" id="KW-0812">Transmembrane</keyword>
<dbReference type="CDD" id="cd06577">
    <property type="entry name" value="PASTA_pknB"/>
    <property type="match status" value="1"/>
</dbReference>
<reference evidence="4 5" key="1">
    <citation type="submission" date="2011-12" db="EMBL/GenBank/DDBJ databases">
        <title>The Genome Sequence of Prevotella micans F0438.</title>
        <authorList>
            <consortium name="The Broad Institute Genome Sequencing Platform"/>
            <person name="Earl A."/>
            <person name="Ward D."/>
            <person name="Feldgarden M."/>
            <person name="Gevers D."/>
            <person name="Izard J."/>
            <person name="Baranova O.V."/>
            <person name="Blanton J.M."/>
            <person name="Wade W.G."/>
            <person name="Dewhirst F.E."/>
            <person name="Young S.K."/>
            <person name="Zeng Q."/>
            <person name="Gargeya S."/>
            <person name="Fitzgerald M."/>
            <person name="Haas B."/>
            <person name="Abouelleil A."/>
            <person name="Alvarado L."/>
            <person name="Arachchi H.M."/>
            <person name="Berlin A."/>
            <person name="Chapman S.B."/>
            <person name="Gearin G."/>
            <person name="Goldberg J."/>
            <person name="Griggs A."/>
            <person name="Gujja S."/>
            <person name="Hansen M."/>
            <person name="Heiman D."/>
            <person name="Howarth C."/>
            <person name="Larimer J."/>
            <person name="Lui A."/>
            <person name="MacDonald P.J.P."/>
            <person name="McCowen C."/>
            <person name="Montmayeur A."/>
            <person name="Murphy C."/>
            <person name="Neiman D."/>
            <person name="Pearson M."/>
            <person name="Priest M."/>
            <person name="Roberts A."/>
            <person name="Saif S."/>
            <person name="Shea T."/>
            <person name="Sisk P."/>
            <person name="Stolte C."/>
            <person name="Sykes S."/>
            <person name="Wortman J."/>
            <person name="Nusbaum C."/>
            <person name="Birren B."/>
        </authorList>
    </citation>
    <scope>NUCLEOTIDE SEQUENCE [LARGE SCALE GENOMIC DNA]</scope>
    <source>
        <strain evidence="4 5">F0438</strain>
    </source>
</reference>
<keyword evidence="2" id="KW-1133">Transmembrane helix</keyword>
<dbReference type="Proteomes" id="UP000016023">
    <property type="component" value="Unassembled WGS sequence"/>
</dbReference>